<dbReference type="EMBL" id="ML996090">
    <property type="protein sequence ID" value="KAF2150160.1"/>
    <property type="molecule type" value="Genomic_DNA"/>
</dbReference>
<feature type="domain" description="Serine hydrolase" evidence="2">
    <location>
        <begin position="2"/>
        <end position="199"/>
    </location>
</feature>
<evidence type="ECO:0000313" key="3">
    <source>
        <dbReference type="EMBL" id="KAF2150160.1"/>
    </source>
</evidence>
<dbReference type="InterPro" id="IPR029058">
    <property type="entry name" value="AB_hydrolase_fold"/>
</dbReference>
<dbReference type="InterPro" id="IPR005645">
    <property type="entry name" value="FSH-like_dom"/>
</dbReference>
<dbReference type="Proteomes" id="UP000799439">
    <property type="component" value="Unassembled WGS sequence"/>
</dbReference>
<dbReference type="InterPro" id="IPR050593">
    <property type="entry name" value="LovG"/>
</dbReference>
<dbReference type="Gene3D" id="3.40.50.1820">
    <property type="entry name" value="alpha/beta hydrolase"/>
    <property type="match status" value="1"/>
</dbReference>
<keyword evidence="4" id="KW-1185">Reference proteome</keyword>
<dbReference type="AlphaFoldDB" id="A0A9P4IYR1"/>
<dbReference type="GO" id="GO:0005737">
    <property type="term" value="C:cytoplasm"/>
    <property type="evidence" value="ECO:0007669"/>
    <property type="project" value="TreeGrafter"/>
</dbReference>
<dbReference type="OrthoDB" id="2094269at2759"/>
<dbReference type="GO" id="GO:0019748">
    <property type="term" value="P:secondary metabolic process"/>
    <property type="evidence" value="ECO:0007669"/>
    <property type="project" value="TreeGrafter"/>
</dbReference>
<dbReference type="PANTHER" id="PTHR48070:SF7">
    <property type="entry name" value="SERINE HYDROLASE FSH DOMAIN-CONTAINING PROTEIN-RELATED"/>
    <property type="match status" value="1"/>
</dbReference>
<dbReference type="GO" id="GO:0005634">
    <property type="term" value="C:nucleus"/>
    <property type="evidence" value="ECO:0007669"/>
    <property type="project" value="TreeGrafter"/>
</dbReference>
<accession>A0A9P4IYR1</accession>
<gene>
    <name evidence="3" type="ORF">K461DRAFT_281412</name>
</gene>
<name>A0A9P4IYR1_9PEZI</name>
<dbReference type="GO" id="GO:0016787">
    <property type="term" value="F:hydrolase activity"/>
    <property type="evidence" value="ECO:0007669"/>
    <property type="project" value="UniProtKB-KW"/>
</dbReference>
<evidence type="ECO:0000259" key="2">
    <source>
        <dbReference type="Pfam" id="PF03959"/>
    </source>
</evidence>
<reference evidence="3" key="1">
    <citation type="journal article" date="2020" name="Stud. Mycol.">
        <title>101 Dothideomycetes genomes: a test case for predicting lifestyles and emergence of pathogens.</title>
        <authorList>
            <person name="Haridas S."/>
            <person name="Albert R."/>
            <person name="Binder M."/>
            <person name="Bloem J."/>
            <person name="Labutti K."/>
            <person name="Salamov A."/>
            <person name="Andreopoulos B."/>
            <person name="Baker S."/>
            <person name="Barry K."/>
            <person name="Bills G."/>
            <person name="Bluhm B."/>
            <person name="Cannon C."/>
            <person name="Castanera R."/>
            <person name="Culley D."/>
            <person name="Daum C."/>
            <person name="Ezra D."/>
            <person name="Gonzalez J."/>
            <person name="Henrissat B."/>
            <person name="Kuo A."/>
            <person name="Liang C."/>
            <person name="Lipzen A."/>
            <person name="Lutzoni F."/>
            <person name="Magnuson J."/>
            <person name="Mondo S."/>
            <person name="Nolan M."/>
            <person name="Ohm R."/>
            <person name="Pangilinan J."/>
            <person name="Park H.-J."/>
            <person name="Ramirez L."/>
            <person name="Alfaro M."/>
            <person name="Sun H."/>
            <person name="Tritt A."/>
            <person name="Yoshinaga Y."/>
            <person name="Zwiers L.-H."/>
            <person name="Turgeon B."/>
            <person name="Goodwin S."/>
            <person name="Spatafora J."/>
            <person name="Crous P."/>
            <person name="Grigoriev I."/>
        </authorList>
    </citation>
    <scope>NUCLEOTIDE SEQUENCE</scope>
    <source>
        <strain evidence="3">CBS 260.36</strain>
    </source>
</reference>
<keyword evidence="1" id="KW-0378">Hydrolase</keyword>
<dbReference type="SUPFAM" id="SSF53474">
    <property type="entry name" value="alpha/beta-Hydrolases"/>
    <property type="match status" value="1"/>
</dbReference>
<organism evidence="3 4">
    <name type="scientific">Myriangium duriaei CBS 260.36</name>
    <dbReference type="NCBI Taxonomy" id="1168546"/>
    <lineage>
        <taxon>Eukaryota</taxon>
        <taxon>Fungi</taxon>
        <taxon>Dikarya</taxon>
        <taxon>Ascomycota</taxon>
        <taxon>Pezizomycotina</taxon>
        <taxon>Dothideomycetes</taxon>
        <taxon>Dothideomycetidae</taxon>
        <taxon>Myriangiales</taxon>
        <taxon>Myriangiaceae</taxon>
        <taxon>Myriangium</taxon>
    </lineage>
</organism>
<dbReference type="Pfam" id="PF03959">
    <property type="entry name" value="FSH1"/>
    <property type="match status" value="1"/>
</dbReference>
<evidence type="ECO:0000313" key="4">
    <source>
        <dbReference type="Proteomes" id="UP000799439"/>
    </source>
</evidence>
<sequence>MHFLCLHGLGTNSQILETQLASIRHELGDFHTFEYVEGCMPCPVAPAIAAFYPPDGKYFAYFSSDQPSSFVKALNDLEAYIDTEGPFDGVLGYSQGAQLVSSLLLRTHRCDPTRRLFRCAVLLSGGVPCEIDQTTHKVRHVEPSNCGIEIDIPTAHIWGINDDLYPEAGKVLSRFYRDDWSTVFVHKGGHEIPGVKSQQDLLGSVKAIRRAISRELTMQ</sequence>
<protein>
    <recommendedName>
        <fullName evidence="2">Serine hydrolase domain-containing protein</fullName>
    </recommendedName>
</protein>
<evidence type="ECO:0000256" key="1">
    <source>
        <dbReference type="ARBA" id="ARBA00022801"/>
    </source>
</evidence>
<dbReference type="PANTHER" id="PTHR48070">
    <property type="entry name" value="ESTERASE OVCA2"/>
    <property type="match status" value="1"/>
</dbReference>
<comment type="caution">
    <text evidence="3">The sequence shown here is derived from an EMBL/GenBank/DDBJ whole genome shotgun (WGS) entry which is preliminary data.</text>
</comment>
<proteinExistence type="predicted"/>